<dbReference type="GeneID" id="115883595"/>
<dbReference type="Pfam" id="PF13843">
    <property type="entry name" value="DDE_Tnp_1_7"/>
    <property type="match status" value="1"/>
</dbReference>
<dbReference type="KEGG" id="soy:115883595"/>
<organism evidence="2 3">
    <name type="scientific">Sitophilus oryzae</name>
    <name type="common">Rice weevil</name>
    <name type="synonym">Curculio oryzae</name>
    <dbReference type="NCBI Taxonomy" id="7048"/>
    <lineage>
        <taxon>Eukaryota</taxon>
        <taxon>Metazoa</taxon>
        <taxon>Ecdysozoa</taxon>
        <taxon>Arthropoda</taxon>
        <taxon>Hexapoda</taxon>
        <taxon>Insecta</taxon>
        <taxon>Pterygota</taxon>
        <taxon>Neoptera</taxon>
        <taxon>Endopterygota</taxon>
        <taxon>Coleoptera</taxon>
        <taxon>Polyphaga</taxon>
        <taxon>Cucujiformia</taxon>
        <taxon>Curculionidae</taxon>
        <taxon>Dryophthorinae</taxon>
        <taxon>Sitophilus</taxon>
    </lineage>
</organism>
<dbReference type="InterPro" id="IPR029526">
    <property type="entry name" value="PGBD"/>
</dbReference>
<accession>A0A6J2Y272</accession>
<dbReference type="PANTHER" id="PTHR46599">
    <property type="entry name" value="PIGGYBAC TRANSPOSABLE ELEMENT-DERIVED PROTEIN 4"/>
    <property type="match status" value="1"/>
</dbReference>
<gene>
    <name evidence="3" type="primary">LOC115883595</name>
</gene>
<reference evidence="3" key="1">
    <citation type="submission" date="2025-08" db="UniProtKB">
        <authorList>
            <consortium name="RefSeq"/>
        </authorList>
    </citation>
    <scope>IDENTIFICATION</scope>
    <source>
        <tissue evidence="3">Gonads</tissue>
    </source>
</reference>
<dbReference type="RefSeq" id="XP_030757812.1">
    <property type="nucleotide sequence ID" value="XM_030901952.1"/>
</dbReference>
<dbReference type="PANTHER" id="PTHR46599:SF6">
    <property type="entry name" value="DUAL SPECIFICITY PHOSPHATASE 26"/>
    <property type="match status" value="1"/>
</dbReference>
<dbReference type="OrthoDB" id="6431208at2759"/>
<sequence length="340" mass="39082">MIYGAPILQHQSYSKWLCLSMKRFYLLLQALRFDNISTRAERKKIDKLAPIRDIFEKFQERCQACYTPSENCTIDEMLEGVRGRCSFRQYISSKPNKYGIKIFALADSRAFYTLKMEIYAGKQPEGPFCIDNSPACVVKRMCEPIWNSGRNLTCDNWFTSVPLAEDLKKNEITLVGTIRKNKREIPEIFVATKQRPVCSSMFAFGRESLLVSYVPKKNKNVLLLSTLHEYDEIDAESGEACKPAVVTFYNQTKSGVDSVDQLKSLYSVARNTCRWLTVFFSIMNIAGINGNIIFRTNVLDSNQPRREYLKNLARQLVTPHMQGRASQNLPFLLRLQIKNS</sequence>
<proteinExistence type="predicted"/>
<evidence type="ECO:0000259" key="1">
    <source>
        <dbReference type="Pfam" id="PF13843"/>
    </source>
</evidence>
<evidence type="ECO:0000313" key="2">
    <source>
        <dbReference type="Proteomes" id="UP000504635"/>
    </source>
</evidence>
<feature type="domain" description="PiggyBac transposable element-derived protein" evidence="1">
    <location>
        <begin position="19"/>
        <end position="290"/>
    </location>
</feature>
<dbReference type="Proteomes" id="UP000504635">
    <property type="component" value="Unplaced"/>
</dbReference>
<protein>
    <submittedName>
        <fullName evidence="3">PiggyBac transposable element-derived protein 1-like</fullName>
    </submittedName>
</protein>
<keyword evidence="2" id="KW-1185">Reference proteome</keyword>
<name>A0A6J2Y272_SITOR</name>
<evidence type="ECO:0000313" key="3">
    <source>
        <dbReference type="RefSeq" id="XP_030757812.1"/>
    </source>
</evidence>
<dbReference type="AlphaFoldDB" id="A0A6J2Y272"/>
<dbReference type="InParanoid" id="A0A6J2Y272"/>